<evidence type="ECO:0000313" key="1">
    <source>
        <dbReference type="EMBL" id="CAG9956003.1"/>
    </source>
</evidence>
<reference evidence="1" key="1">
    <citation type="submission" date="2020-04" db="EMBL/GenBank/DDBJ databases">
        <authorList>
            <person name="Broberg M."/>
        </authorList>
    </citation>
    <scope>NUCLEOTIDE SEQUENCE</scope>
</reference>
<dbReference type="EMBL" id="CADEHS020000644">
    <property type="protein sequence ID" value="CAG9956003.1"/>
    <property type="molecule type" value="Genomic_DNA"/>
</dbReference>
<organism evidence="1 2">
    <name type="scientific">Clonostachys rosea f. rosea IK726</name>
    <dbReference type="NCBI Taxonomy" id="1349383"/>
    <lineage>
        <taxon>Eukaryota</taxon>
        <taxon>Fungi</taxon>
        <taxon>Dikarya</taxon>
        <taxon>Ascomycota</taxon>
        <taxon>Pezizomycotina</taxon>
        <taxon>Sordariomycetes</taxon>
        <taxon>Hypocreomycetidae</taxon>
        <taxon>Hypocreales</taxon>
        <taxon>Bionectriaceae</taxon>
        <taxon>Clonostachys</taxon>
    </lineage>
</organism>
<proteinExistence type="predicted"/>
<gene>
    <name evidence="1" type="ORF">CRV2_00020483</name>
</gene>
<protein>
    <submittedName>
        <fullName evidence="1">Uncharacterized protein</fullName>
    </submittedName>
</protein>
<comment type="caution">
    <text evidence="1">The sequence shown here is derived from an EMBL/GenBank/DDBJ whole genome shotgun (WGS) entry which is preliminary data.</text>
</comment>
<keyword evidence="2" id="KW-1185">Reference proteome</keyword>
<accession>A0ACA9UUJ1</accession>
<reference evidence="1" key="2">
    <citation type="submission" date="2021-10" db="EMBL/GenBank/DDBJ databases">
        <authorList>
            <person name="Piombo E."/>
        </authorList>
    </citation>
    <scope>NUCLEOTIDE SEQUENCE</scope>
</reference>
<name>A0ACA9UUJ1_BIOOC</name>
<evidence type="ECO:0000313" key="2">
    <source>
        <dbReference type="Proteomes" id="UP000836387"/>
    </source>
</evidence>
<dbReference type="Proteomes" id="UP000836387">
    <property type="component" value="Unassembled WGS sequence"/>
</dbReference>
<sequence length="126" mass="14138">MQLCVDVDPKFWIYVNITSEGCKGESTPGSLGEGESWVCPSIQEPPPIKSTAGSLGEGQNWFIIFEPPPSRVREASRCKDKSVFEAVLAVRICTCFEKKLKQRFISKSCCREERRFEMTDVVGICP</sequence>